<feature type="compositionally biased region" description="Low complexity" evidence="13">
    <location>
        <begin position="314"/>
        <end position="324"/>
    </location>
</feature>
<dbReference type="Proteomes" id="UP000234331">
    <property type="component" value="Unassembled WGS sequence"/>
</dbReference>
<dbReference type="PANTHER" id="PTHR20941:SF1">
    <property type="entry name" value="FOLIC ACID SYNTHESIS PROTEIN FOL1"/>
    <property type="match status" value="1"/>
</dbReference>
<dbReference type="Gene3D" id="3.20.20.20">
    <property type="entry name" value="Dihydropteroate synthase-like"/>
    <property type="match status" value="1"/>
</dbReference>
<comment type="function">
    <text evidence="12">Catalyzes the condensation of para-aminobenzoate (pABA) with 6-hydroxymethyl-7,8-dihydropterin diphosphate (DHPt-PP) to form 7,8-dihydropteroate (H2Pte), the immediate precursor of folate derivatives.</text>
</comment>
<feature type="region of interest" description="Disordered" evidence="13">
    <location>
        <begin position="280"/>
        <end position="345"/>
    </location>
</feature>
<dbReference type="PANTHER" id="PTHR20941">
    <property type="entry name" value="FOLATE SYNTHESIS PROTEINS"/>
    <property type="match status" value="1"/>
</dbReference>
<evidence type="ECO:0000256" key="6">
    <source>
        <dbReference type="ARBA" id="ARBA00016919"/>
    </source>
</evidence>
<dbReference type="GO" id="GO:0046872">
    <property type="term" value="F:metal ion binding"/>
    <property type="evidence" value="ECO:0007669"/>
    <property type="project" value="UniProtKB-KW"/>
</dbReference>
<comment type="pathway">
    <text evidence="3 12">Cofactor biosynthesis; tetrahydrofolate biosynthesis; 7,8-dihydrofolate from 2-amino-4-hydroxy-6-hydroxymethyl-7,8-dihydropteridine diphosphate and 4-aminobenzoate: step 1/2.</text>
</comment>
<keyword evidence="7 12" id="KW-0808">Transferase</keyword>
<dbReference type="FunFam" id="3.20.20.20:FF:000006">
    <property type="entry name" value="Dihydropteroate synthase"/>
    <property type="match status" value="1"/>
</dbReference>
<feature type="compositionally biased region" description="Pro residues" evidence="13">
    <location>
        <begin position="299"/>
        <end position="313"/>
    </location>
</feature>
<organism evidence="15 16">
    <name type="scientific">Frankia canadensis</name>
    <dbReference type="NCBI Taxonomy" id="1836972"/>
    <lineage>
        <taxon>Bacteria</taxon>
        <taxon>Bacillati</taxon>
        <taxon>Actinomycetota</taxon>
        <taxon>Actinomycetes</taxon>
        <taxon>Frankiales</taxon>
        <taxon>Frankiaceae</taxon>
        <taxon>Frankia</taxon>
    </lineage>
</organism>
<comment type="cofactor">
    <cofactor evidence="2 12">
        <name>Mg(2+)</name>
        <dbReference type="ChEBI" id="CHEBI:18420"/>
    </cofactor>
</comment>
<evidence type="ECO:0000256" key="3">
    <source>
        <dbReference type="ARBA" id="ARBA00004763"/>
    </source>
</evidence>
<evidence type="ECO:0000256" key="11">
    <source>
        <dbReference type="ARBA" id="ARBA00030193"/>
    </source>
</evidence>
<dbReference type="GO" id="GO:0046654">
    <property type="term" value="P:tetrahydrofolate biosynthetic process"/>
    <property type="evidence" value="ECO:0007669"/>
    <property type="project" value="UniProtKB-UniPathway"/>
</dbReference>
<name>A0A2I2KPG3_9ACTN</name>
<dbReference type="SUPFAM" id="SSF51717">
    <property type="entry name" value="Dihydropteroate synthetase-like"/>
    <property type="match status" value="1"/>
</dbReference>
<dbReference type="AlphaFoldDB" id="A0A2I2KPG3"/>
<evidence type="ECO:0000256" key="12">
    <source>
        <dbReference type="RuleBase" id="RU361205"/>
    </source>
</evidence>
<dbReference type="EC" id="2.5.1.15" evidence="5 12"/>
<protein>
    <recommendedName>
        <fullName evidence="6 12">Dihydropteroate synthase</fullName>
        <shortName evidence="12">DHPS</shortName>
        <ecNumber evidence="5 12">2.5.1.15</ecNumber>
    </recommendedName>
    <alternativeName>
        <fullName evidence="11 12">Dihydropteroate pyrophosphorylase</fullName>
    </alternativeName>
</protein>
<keyword evidence="16" id="KW-1185">Reference proteome</keyword>
<dbReference type="InterPro" id="IPR006390">
    <property type="entry name" value="DHP_synth_dom"/>
</dbReference>
<dbReference type="Pfam" id="PF00809">
    <property type="entry name" value="Pterin_bind"/>
    <property type="match status" value="1"/>
</dbReference>
<dbReference type="CDD" id="cd00739">
    <property type="entry name" value="DHPS"/>
    <property type="match status" value="1"/>
</dbReference>
<dbReference type="InterPro" id="IPR000489">
    <property type="entry name" value="Pterin-binding_dom"/>
</dbReference>
<dbReference type="GO" id="GO:0046656">
    <property type="term" value="P:folic acid biosynthetic process"/>
    <property type="evidence" value="ECO:0007669"/>
    <property type="project" value="UniProtKB-KW"/>
</dbReference>
<accession>A0A2I2KPG3</accession>
<comment type="catalytic activity">
    <reaction evidence="1">
        <text>(7,8-dihydropterin-6-yl)methyl diphosphate + 4-aminobenzoate = 7,8-dihydropteroate + diphosphate</text>
        <dbReference type="Rhea" id="RHEA:19949"/>
        <dbReference type="ChEBI" id="CHEBI:17836"/>
        <dbReference type="ChEBI" id="CHEBI:17839"/>
        <dbReference type="ChEBI" id="CHEBI:33019"/>
        <dbReference type="ChEBI" id="CHEBI:72950"/>
        <dbReference type="EC" id="2.5.1.15"/>
    </reaction>
</comment>
<dbReference type="InterPro" id="IPR045031">
    <property type="entry name" value="DHP_synth-like"/>
</dbReference>
<dbReference type="PROSITE" id="PS50972">
    <property type="entry name" value="PTERIN_BINDING"/>
    <property type="match status" value="1"/>
</dbReference>
<evidence type="ECO:0000256" key="2">
    <source>
        <dbReference type="ARBA" id="ARBA00001946"/>
    </source>
</evidence>
<sequence>MSRAGGDLLRPGGLTRVMGVVNVTPDSFSDGGTFLDPVDAVRAGLRMVDEGADLIDVGGESTRPGASRVAASEEMRRVLPVVAELAAAGVTVSVDTTRVSVAAAAVDAGAVLVNDVSGGVDPDLLAMVADRGVYYVLMHARGPSADMTTRAVYGDVVAEVVAELRARLEVVTAAGIAEDRVILDPGIGFAKASAHNWALLNRLDAIAALGRPLLVGTSRKSFLGSVLADPRGAVRPSDERDDATQATTALLAAAGVWGVRVHAVRPAADAVRVVRAWRQGSCDDPAPDSQAGVDAPATGTPPSPAGPGLPPLLLPGLAARPPRGTQRPASVPGRAGAQEAPRFPR</sequence>
<dbReference type="GO" id="GO:0004156">
    <property type="term" value="F:dihydropteroate synthase activity"/>
    <property type="evidence" value="ECO:0007669"/>
    <property type="project" value="UniProtKB-EC"/>
</dbReference>
<evidence type="ECO:0000256" key="9">
    <source>
        <dbReference type="ARBA" id="ARBA00022842"/>
    </source>
</evidence>
<keyword evidence="9 12" id="KW-0460">Magnesium</keyword>
<dbReference type="InterPro" id="IPR011005">
    <property type="entry name" value="Dihydropteroate_synth-like_sf"/>
</dbReference>
<dbReference type="PROSITE" id="PS00792">
    <property type="entry name" value="DHPS_1"/>
    <property type="match status" value="1"/>
</dbReference>
<evidence type="ECO:0000256" key="7">
    <source>
        <dbReference type="ARBA" id="ARBA00022679"/>
    </source>
</evidence>
<dbReference type="UniPathway" id="UPA00077">
    <property type="reaction ID" value="UER00156"/>
</dbReference>
<comment type="similarity">
    <text evidence="4 12">Belongs to the DHPS family.</text>
</comment>
<dbReference type="GO" id="GO:0005829">
    <property type="term" value="C:cytosol"/>
    <property type="evidence" value="ECO:0007669"/>
    <property type="project" value="TreeGrafter"/>
</dbReference>
<dbReference type="NCBIfam" id="TIGR01496">
    <property type="entry name" value="DHPS"/>
    <property type="match status" value="1"/>
</dbReference>
<evidence type="ECO:0000256" key="13">
    <source>
        <dbReference type="SAM" id="MobiDB-lite"/>
    </source>
</evidence>
<feature type="domain" description="Pterin-binding" evidence="14">
    <location>
        <begin position="15"/>
        <end position="272"/>
    </location>
</feature>
<keyword evidence="8 12" id="KW-0479">Metal-binding</keyword>
<evidence type="ECO:0000256" key="1">
    <source>
        <dbReference type="ARBA" id="ARBA00000012"/>
    </source>
</evidence>
<evidence type="ECO:0000256" key="5">
    <source>
        <dbReference type="ARBA" id="ARBA00012458"/>
    </source>
</evidence>
<dbReference type="PROSITE" id="PS00793">
    <property type="entry name" value="DHPS_2"/>
    <property type="match status" value="1"/>
</dbReference>
<dbReference type="EMBL" id="FZMO01000106">
    <property type="protein sequence ID" value="SNQ47540.1"/>
    <property type="molecule type" value="Genomic_DNA"/>
</dbReference>
<gene>
    <name evidence="15" type="ORF">FRACA_1940005</name>
</gene>
<evidence type="ECO:0000256" key="8">
    <source>
        <dbReference type="ARBA" id="ARBA00022723"/>
    </source>
</evidence>
<proteinExistence type="inferred from homology"/>
<evidence type="ECO:0000259" key="14">
    <source>
        <dbReference type="PROSITE" id="PS50972"/>
    </source>
</evidence>
<evidence type="ECO:0000313" key="16">
    <source>
        <dbReference type="Proteomes" id="UP000234331"/>
    </source>
</evidence>
<evidence type="ECO:0000256" key="4">
    <source>
        <dbReference type="ARBA" id="ARBA00009503"/>
    </source>
</evidence>
<keyword evidence="10 12" id="KW-0289">Folate biosynthesis</keyword>
<reference evidence="15 16" key="1">
    <citation type="submission" date="2017-06" db="EMBL/GenBank/DDBJ databases">
        <authorList>
            <person name="Kim H.J."/>
            <person name="Triplett B.A."/>
        </authorList>
    </citation>
    <scope>NUCLEOTIDE SEQUENCE [LARGE SCALE GENOMIC DNA]</scope>
    <source>
        <strain evidence="15">FRACA_ARgP5</strain>
    </source>
</reference>
<evidence type="ECO:0000256" key="10">
    <source>
        <dbReference type="ARBA" id="ARBA00022909"/>
    </source>
</evidence>
<evidence type="ECO:0000313" key="15">
    <source>
        <dbReference type="EMBL" id="SNQ47540.1"/>
    </source>
</evidence>